<dbReference type="Proteomes" id="UP001596050">
    <property type="component" value="Unassembled WGS sequence"/>
</dbReference>
<gene>
    <name evidence="2" type="ORF">ACFPN5_03435</name>
</gene>
<evidence type="ECO:0008006" key="4">
    <source>
        <dbReference type="Google" id="ProtNLM"/>
    </source>
</evidence>
<reference evidence="3" key="1">
    <citation type="journal article" date="2019" name="Int. J. Syst. Evol. Microbiol.">
        <title>The Global Catalogue of Microorganisms (GCM) 10K type strain sequencing project: providing services to taxonomists for standard genome sequencing and annotation.</title>
        <authorList>
            <consortium name="The Broad Institute Genomics Platform"/>
            <consortium name="The Broad Institute Genome Sequencing Center for Infectious Disease"/>
            <person name="Wu L."/>
            <person name="Ma J."/>
        </authorList>
    </citation>
    <scope>NUCLEOTIDE SEQUENCE [LARGE SCALE GENOMIC DNA]</scope>
    <source>
        <strain evidence="3">KACC 12649</strain>
    </source>
</reference>
<proteinExistence type="predicted"/>
<feature type="region of interest" description="Disordered" evidence="1">
    <location>
        <begin position="111"/>
        <end position="149"/>
    </location>
</feature>
<dbReference type="RefSeq" id="WP_379780125.1">
    <property type="nucleotide sequence ID" value="NZ_JBHSMU010000004.1"/>
</dbReference>
<comment type="caution">
    <text evidence="2">The sequence shown here is derived from an EMBL/GenBank/DDBJ whole genome shotgun (WGS) entry which is preliminary data.</text>
</comment>
<feature type="compositionally biased region" description="Basic and acidic residues" evidence="1">
    <location>
        <begin position="139"/>
        <end position="149"/>
    </location>
</feature>
<keyword evidence="3" id="KW-1185">Reference proteome</keyword>
<dbReference type="EMBL" id="JBHSMU010000004">
    <property type="protein sequence ID" value="MFC5458860.1"/>
    <property type="molecule type" value="Genomic_DNA"/>
</dbReference>
<evidence type="ECO:0000256" key="1">
    <source>
        <dbReference type="SAM" id="MobiDB-lite"/>
    </source>
</evidence>
<evidence type="ECO:0000313" key="3">
    <source>
        <dbReference type="Proteomes" id="UP001596050"/>
    </source>
</evidence>
<accession>A0ABW0L0A7</accession>
<sequence length="149" mass="15922">MNINEIVNEQFHGKSLRELVDSPLTALKGIGEKEAKALQEGFGVTTIRQLSQLKFITHAVAIEMMASVEHSPSTGPKETLLDEAVEMTFPASDPISVDSGITRIEVAPDKVDASRDHQSAGAIAAHNQEACGQTNVGTRETEPKDIGTA</sequence>
<name>A0ABW0L0A7_9BURK</name>
<organism evidence="2 3">
    <name type="scientific">Massilia niabensis</name>
    <dbReference type="NCBI Taxonomy" id="544910"/>
    <lineage>
        <taxon>Bacteria</taxon>
        <taxon>Pseudomonadati</taxon>
        <taxon>Pseudomonadota</taxon>
        <taxon>Betaproteobacteria</taxon>
        <taxon>Burkholderiales</taxon>
        <taxon>Oxalobacteraceae</taxon>
        <taxon>Telluria group</taxon>
        <taxon>Massilia</taxon>
    </lineage>
</organism>
<evidence type="ECO:0000313" key="2">
    <source>
        <dbReference type="EMBL" id="MFC5458860.1"/>
    </source>
</evidence>
<protein>
    <recommendedName>
        <fullName evidence="4">DUF4332 domain-containing protein</fullName>
    </recommendedName>
</protein>